<dbReference type="GO" id="GO:0003682">
    <property type="term" value="F:chromatin binding"/>
    <property type="evidence" value="ECO:0007669"/>
    <property type="project" value="TreeGrafter"/>
</dbReference>
<evidence type="ECO:0000313" key="13">
    <source>
        <dbReference type="EMBL" id="WVZ56704.1"/>
    </source>
</evidence>
<gene>
    <name evidence="13" type="ORF">U9M48_007198</name>
</gene>
<feature type="compositionally biased region" description="Polar residues" evidence="10">
    <location>
        <begin position="394"/>
        <end position="419"/>
    </location>
</feature>
<feature type="region of interest" description="Disordered" evidence="10">
    <location>
        <begin position="394"/>
        <end position="439"/>
    </location>
</feature>
<proteinExistence type="predicted"/>
<dbReference type="GO" id="GO:0140951">
    <property type="term" value="F:histone H3K27 trimethyltransferase activity"/>
    <property type="evidence" value="ECO:0007669"/>
    <property type="project" value="UniProtKB-EC"/>
</dbReference>
<dbReference type="InterPro" id="IPR025778">
    <property type="entry name" value="Hist-Lys_N-MeTrfase_plant"/>
</dbReference>
<dbReference type="InterPro" id="IPR041355">
    <property type="entry name" value="Pre-SET_CXC"/>
</dbReference>
<feature type="compositionally biased region" description="Basic and acidic residues" evidence="10">
    <location>
        <begin position="469"/>
        <end position="485"/>
    </location>
</feature>
<feature type="region of interest" description="Disordered" evidence="10">
    <location>
        <begin position="853"/>
        <end position="878"/>
    </location>
</feature>
<evidence type="ECO:0000259" key="11">
    <source>
        <dbReference type="PROSITE" id="PS50280"/>
    </source>
</evidence>
<keyword evidence="4" id="KW-0949">S-adenosyl-L-methionine</keyword>
<evidence type="ECO:0000256" key="10">
    <source>
        <dbReference type="SAM" id="MobiDB-lite"/>
    </source>
</evidence>
<name>A0AAQ3Q1C4_PASNO</name>
<dbReference type="Proteomes" id="UP001341281">
    <property type="component" value="Chromosome 02"/>
</dbReference>
<sequence>MASDSSSQRSKQRPDQGMGRDAAAASVVAIHGKLTQLIRQIQSGRLAYIKDKLEANRKALQRHTCALFDVAAAAEVASRGAEGGNALSQRAAEGQSRLVGSDLASGLGERDVVYVQEENLAAGTLVLSSSGGAALKTVVRFVKLPLVERIPPYTTWIFLDKNQRMADDQSVVGRRRIYYDPVGNEALICSDSDDEIPEPEEEKHFFTEGEDQLIWKATQEHGLNQEVVNVLCQFIDATPSEVEERSEFLFEKNEKHSASSDKIHCQLSLDRTMDAVLDSFDNLFCRRCLVFDCRLHGCSQNLVFPCEKQPYSFEPDENKKPCGDKCYLRREELREMQDDGLGGCATYTMESRTASHKVDANILSESEDSNREEDNIMSMTLVGTSGSKIISSVNAEKSTTPPSADTSETENVSSDSPLSSLGKHKISKHGPRYRECSPGKRQKVFTSDISFASNILNKLSFPEIRDTRLSRESGGDKLQSLDDSAKNTSSKDICGGRPDSTTENVKRDSNSISSTKHFLESTLSRWSPLERDLYSKGIEIFGKNRQTCMEVANYMYNNGATMAKRPLSSKSVLGDFAETEQDYMDQDMASRTRIYRRRGRNRKLKYTWKSAGHPTVRKRIGDGKQWYTQYNPCGCQQMCGKDCPCVENGTCCEKYCGCSKSCKNKFRGCHCAKSQCRSRQCPCFAANRECDPDVCRNCWVSCGDGSLGEPPARGDGYQCGNMKLLLKQQQRILLGRSDVAGWGAFIKNPVSKNDYLGEYTGELISHKEADKRGKIYDRANSSFLFDLNDQYVLDAYRKGDKLKFANHSSNPNCYAKVMLVAGDHRVGIYAKEHIEASEELFYDYRYGPDQAPAWARRPEGSKKDEASVSHHRAHKVAR</sequence>
<dbReference type="PROSITE" id="PS51633">
    <property type="entry name" value="CXC"/>
    <property type="match status" value="1"/>
</dbReference>
<dbReference type="EMBL" id="CP144746">
    <property type="protein sequence ID" value="WVZ56704.1"/>
    <property type="molecule type" value="Genomic_DNA"/>
</dbReference>
<dbReference type="Pfam" id="PF00856">
    <property type="entry name" value="SET"/>
    <property type="match status" value="1"/>
</dbReference>
<comment type="subcellular location">
    <subcellularLocation>
        <location evidence="1">Nucleus</location>
    </subcellularLocation>
</comment>
<dbReference type="InterPro" id="IPR045318">
    <property type="entry name" value="EZH1/2-like"/>
</dbReference>
<dbReference type="Pfam" id="PF25996">
    <property type="entry name" value="HTH_CLF_N"/>
    <property type="match status" value="1"/>
</dbReference>
<evidence type="ECO:0000256" key="6">
    <source>
        <dbReference type="ARBA" id="ARBA00023163"/>
    </source>
</evidence>
<dbReference type="SMART" id="SM00317">
    <property type="entry name" value="SET"/>
    <property type="match status" value="1"/>
</dbReference>
<evidence type="ECO:0000256" key="3">
    <source>
        <dbReference type="ARBA" id="ARBA00022679"/>
    </source>
</evidence>
<keyword evidence="2" id="KW-0489">Methyltransferase</keyword>
<dbReference type="InterPro" id="IPR001214">
    <property type="entry name" value="SET_dom"/>
</dbReference>
<feature type="compositionally biased region" description="Basic residues" evidence="10">
    <location>
        <begin position="422"/>
        <end position="431"/>
    </location>
</feature>
<dbReference type="PANTHER" id="PTHR45747">
    <property type="entry name" value="HISTONE-LYSINE N-METHYLTRANSFERASE E(Z)"/>
    <property type="match status" value="1"/>
</dbReference>
<comment type="function">
    <text evidence="9">Polycomb group (PcG) protein. Catalytic subunit of some PcG multiprotein complex, which methylates 'Lys-27' of histone H3, leading to transcriptional repression of the affected target genes. PcG proteins are not required to initiate repression, but to maintain it during later stages of development.</text>
</comment>
<reference evidence="13 14" key="1">
    <citation type="submission" date="2024-02" db="EMBL/GenBank/DDBJ databases">
        <title>High-quality chromosome-scale genome assembly of Pensacola bahiagrass (Paspalum notatum Flugge var. saurae).</title>
        <authorList>
            <person name="Vega J.M."/>
            <person name="Podio M."/>
            <person name="Orjuela J."/>
            <person name="Siena L.A."/>
            <person name="Pessino S.C."/>
            <person name="Combes M.C."/>
            <person name="Mariac C."/>
            <person name="Albertini E."/>
            <person name="Pupilli F."/>
            <person name="Ortiz J.P.A."/>
            <person name="Leblanc O."/>
        </authorList>
    </citation>
    <scope>NUCLEOTIDE SEQUENCE [LARGE SCALE GENOMIC DNA]</scope>
    <source>
        <strain evidence="13">R1</strain>
        <tissue evidence="13">Leaf</tissue>
    </source>
</reference>
<evidence type="ECO:0000256" key="5">
    <source>
        <dbReference type="ARBA" id="ARBA00023015"/>
    </source>
</evidence>
<dbReference type="PROSITE" id="PS51576">
    <property type="entry name" value="SAM_MT43_EZ"/>
    <property type="match status" value="1"/>
</dbReference>
<feature type="region of interest" description="Disordered" evidence="10">
    <location>
        <begin position="1"/>
        <end position="22"/>
    </location>
</feature>
<dbReference type="InterPro" id="IPR033467">
    <property type="entry name" value="Tesmin/TSO1-like_CXC"/>
</dbReference>
<dbReference type="GO" id="GO:0031507">
    <property type="term" value="P:heterochromatin formation"/>
    <property type="evidence" value="ECO:0007669"/>
    <property type="project" value="TreeGrafter"/>
</dbReference>
<evidence type="ECO:0000313" key="14">
    <source>
        <dbReference type="Proteomes" id="UP001341281"/>
    </source>
</evidence>
<feature type="compositionally biased region" description="Basic and acidic residues" evidence="10">
    <location>
        <begin position="856"/>
        <end position="868"/>
    </location>
</feature>
<dbReference type="GO" id="GO:0031519">
    <property type="term" value="C:PcG protein complex"/>
    <property type="evidence" value="ECO:0007669"/>
    <property type="project" value="InterPro"/>
</dbReference>
<dbReference type="PROSITE" id="PS50280">
    <property type="entry name" value="SET"/>
    <property type="match status" value="1"/>
</dbReference>
<comment type="catalytic activity">
    <reaction evidence="8">
        <text>L-lysyl(27)-[histone H3] + 3 S-adenosyl-L-methionine = N(6),N(6),N(6)-trimethyl-L-lysyl(27)-[histone H3] + 3 S-adenosyl-L-homocysteine + 3 H(+)</text>
        <dbReference type="Rhea" id="RHEA:60292"/>
        <dbReference type="Rhea" id="RHEA-COMP:15535"/>
        <dbReference type="Rhea" id="RHEA-COMP:15548"/>
        <dbReference type="ChEBI" id="CHEBI:15378"/>
        <dbReference type="ChEBI" id="CHEBI:29969"/>
        <dbReference type="ChEBI" id="CHEBI:57856"/>
        <dbReference type="ChEBI" id="CHEBI:59789"/>
        <dbReference type="ChEBI" id="CHEBI:61961"/>
        <dbReference type="EC" id="2.1.1.356"/>
    </reaction>
</comment>
<dbReference type="InterPro" id="IPR058609">
    <property type="entry name" value="HTH_CLF-like"/>
</dbReference>
<keyword evidence="7" id="KW-0539">Nucleus</keyword>
<keyword evidence="3" id="KW-0808">Transferase</keyword>
<dbReference type="InterPro" id="IPR046341">
    <property type="entry name" value="SET_dom_sf"/>
</dbReference>
<dbReference type="GO" id="GO:0032259">
    <property type="term" value="P:methylation"/>
    <property type="evidence" value="ECO:0007669"/>
    <property type="project" value="UniProtKB-KW"/>
</dbReference>
<feature type="domain" description="SET" evidence="11">
    <location>
        <begin position="730"/>
        <end position="845"/>
    </location>
</feature>
<dbReference type="FunFam" id="2.170.270.10:FF:000001">
    <property type="entry name" value="Putative histone-lysine N-methyltransferase EZH2"/>
    <property type="match status" value="1"/>
</dbReference>
<dbReference type="Gene3D" id="2.170.270.10">
    <property type="entry name" value="SET domain"/>
    <property type="match status" value="1"/>
</dbReference>
<dbReference type="CDD" id="cd10519">
    <property type="entry name" value="SET_EZH"/>
    <property type="match status" value="1"/>
</dbReference>
<feature type="region of interest" description="Disordered" evidence="10">
    <location>
        <begin position="469"/>
        <end position="514"/>
    </location>
</feature>
<evidence type="ECO:0000256" key="9">
    <source>
        <dbReference type="ARBA" id="ARBA00056128"/>
    </source>
</evidence>
<dbReference type="AlphaFoldDB" id="A0AAQ3Q1C4"/>
<evidence type="ECO:0000256" key="1">
    <source>
        <dbReference type="ARBA" id="ARBA00004123"/>
    </source>
</evidence>
<keyword evidence="6" id="KW-0804">Transcription</keyword>
<evidence type="ECO:0000256" key="7">
    <source>
        <dbReference type="ARBA" id="ARBA00023242"/>
    </source>
</evidence>
<dbReference type="PANTHER" id="PTHR45747:SF14">
    <property type="entry name" value="HISTONE-LYSINE N-METHYLTRANSFERASE EZA1"/>
    <property type="match status" value="1"/>
</dbReference>
<evidence type="ECO:0000256" key="2">
    <source>
        <dbReference type="ARBA" id="ARBA00022603"/>
    </source>
</evidence>
<dbReference type="SUPFAM" id="SSF82199">
    <property type="entry name" value="SET domain"/>
    <property type="match status" value="1"/>
</dbReference>
<dbReference type="SMART" id="SM01114">
    <property type="entry name" value="CXC"/>
    <property type="match status" value="1"/>
</dbReference>
<evidence type="ECO:0000256" key="4">
    <source>
        <dbReference type="ARBA" id="ARBA00022691"/>
    </source>
</evidence>
<keyword evidence="5" id="KW-0805">Transcription regulation</keyword>
<dbReference type="InterPro" id="IPR026489">
    <property type="entry name" value="CXC_dom"/>
</dbReference>
<evidence type="ECO:0000256" key="8">
    <source>
        <dbReference type="ARBA" id="ARBA00048568"/>
    </source>
</evidence>
<feature type="compositionally biased region" description="Basic residues" evidence="10">
    <location>
        <begin position="869"/>
        <end position="878"/>
    </location>
</feature>
<accession>A0AAQ3Q1C4</accession>
<organism evidence="13 14">
    <name type="scientific">Paspalum notatum var. saurae</name>
    <dbReference type="NCBI Taxonomy" id="547442"/>
    <lineage>
        <taxon>Eukaryota</taxon>
        <taxon>Viridiplantae</taxon>
        <taxon>Streptophyta</taxon>
        <taxon>Embryophyta</taxon>
        <taxon>Tracheophyta</taxon>
        <taxon>Spermatophyta</taxon>
        <taxon>Magnoliopsida</taxon>
        <taxon>Liliopsida</taxon>
        <taxon>Poales</taxon>
        <taxon>Poaceae</taxon>
        <taxon>PACMAD clade</taxon>
        <taxon>Panicoideae</taxon>
        <taxon>Andropogonodae</taxon>
        <taxon>Paspaleae</taxon>
        <taxon>Paspalinae</taxon>
        <taxon>Paspalum</taxon>
    </lineage>
</organism>
<protein>
    <submittedName>
        <fullName evidence="13">Uncharacterized protein</fullName>
    </submittedName>
</protein>
<dbReference type="Pfam" id="PF18264">
    <property type="entry name" value="preSET_CXC"/>
    <property type="match status" value="1"/>
</dbReference>
<keyword evidence="14" id="KW-1185">Reference proteome</keyword>
<feature type="domain" description="CXC" evidence="12">
    <location>
        <begin position="611"/>
        <end position="715"/>
    </location>
</feature>
<evidence type="ECO:0000259" key="12">
    <source>
        <dbReference type="PROSITE" id="PS51633"/>
    </source>
</evidence>